<dbReference type="OrthoDB" id="8724542at2"/>
<dbReference type="AlphaFoldDB" id="A0A2S8S4D5"/>
<dbReference type="EMBL" id="PVEP01000007">
    <property type="protein sequence ID" value="PQV55666.1"/>
    <property type="molecule type" value="Genomic_DNA"/>
</dbReference>
<organism evidence="2 3">
    <name type="scientific">Albidovulum denitrificans</name>
    <dbReference type="NCBI Taxonomy" id="404881"/>
    <lineage>
        <taxon>Bacteria</taxon>
        <taxon>Pseudomonadati</taxon>
        <taxon>Pseudomonadota</taxon>
        <taxon>Alphaproteobacteria</taxon>
        <taxon>Rhodobacterales</taxon>
        <taxon>Paracoccaceae</taxon>
        <taxon>Albidovulum</taxon>
    </lineage>
</organism>
<dbReference type="Pfam" id="PF11720">
    <property type="entry name" value="Inhibitor_I78"/>
    <property type="match status" value="1"/>
</dbReference>
<protein>
    <submittedName>
        <fullName evidence="2">Peptidase inhibitor I78 family protein</fullName>
    </submittedName>
</protein>
<dbReference type="Proteomes" id="UP000238338">
    <property type="component" value="Unassembled WGS sequence"/>
</dbReference>
<keyword evidence="3" id="KW-1185">Reference proteome</keyword>
<sequence>MRIFMLVPLLLAACQTAADTGTEHVIRPESYDKGIVLGAGCSDTKFGPKALIGRRADSIPFDDFGFPVRVVRPGMAVTMDYSAARLTVSVGADGVIDSYNCG</sequence>
<evidence type="ECO:0000313" key="2">
    <source>
        <dbReference type="EMBL" id="PQV55666.1"/>
    </source>
</evidence>
<dbReference type="Gene3D" id="3.30.10.10">
    <property type="entry name" value="Trypsin Inhibitor V, subunit A"/>
    <property type="match status" value="1"/>
</dbReference>
<dbReference type="InterPro" id="IPR021719">
    <property type="entry name" value="Prot_inh_I78"/>
</dbReference>
<proteinExistence type="predicted"/>
<name>A0A2S8S4D5_9RHOB</name>
<keyword evidence="1" id="KW-0732">Signal</keyword>
<feature type="chain" id="PRO_5015541245" evidence="1">
    <location>
        <begin position="18"/>
        <end position="102"/>
    </location>
</feature>
<feature type="signal peptide" evidence="1">
    <location>
        <begin position="1"/>
        <end position="17"/>
    </location>
</feature>
<evidence type="ECO:0000313" key="3">
    <source>
        <dbReference type="Proteomes" id="UP000238338"/>
    </source>
</evidence>
<dbReference type="RefSeq" id="WP_105515581.1">
    <property type="nucleotide sequence ID" value="NZ_PVEP01000007.1"/>
</dbReference>
<reference evidence="2 3" key="1">
    <citation type="submission" date="2018-02" db="EMBL/GenBank/DDBJ databases">
        <title>Genomic Encyclopedia of Archaeal and Bacterial Type Strains, Phase II (KMG-II): from individual species to whole genera.</title>
        <authorList>
            <person name="Goeker M."/>
        </authorList>
    </citation>
    <scope>NUCLEOTIDE SEQUENCE [LARGE SCALE GENOMIC DNA]</scope>
    <source>
        <strain evidence="2 3">DSM 18921</strain>
    </source>
</reference>
<evidence type="ECO:0000256" key="1">
    <source>
        <dbReference type="SAM" id="SignalP"/>
    </source>
</evidence>
<comment type="caution">
    <text evidence="2">The sequence shown here is derived from an EMBL/GenBank/DDBJ whole genome shotgun (WGS) entry which is preliminary data.</text>
</comment>
<accession>A0A2S8S4D5</accession>
<gene>
    <name evidence="2" type="ORF">LX70_02987</name>
</gene>